<feature type="transmembrane region" description="Helical" evidence="6">
    <location>
        <begin position="223"/>
        <end position="245"/>
    </location>
</feature>
<dbReference type="Gene3D" id="1.10.3730.20">
    <property type="match status" value="1"/>
</dbReference>
<evidence type="ECO:0000256" key="1">
    <source>
        <dbReference type="ARBA" id="ARBA00004651"/>
    </source>
</evidence>
<keyword evidence="2" id="KW-1003">Cell membrane</keyword>
<accession>A0ABM6FFN6</accession>
<feature type="transmembrane region" description="Helical" evidence="6">
    <location>
        <begin position="132"/>
        <end position="149"/>
    </location>
</feature>
<evidence type="ECO:0000259" key="7">
    <source>
        <dbReference type="Pfam" id="PF00892"/>
    </source>
</evidence>
<keyword evidence="5 6" id="KW-0472">Membrane</keyword>
<evidence type="ECO:0000256" key="5">
    <source>
        <dbReference type="ARBA" id="ARBA00023136"/>
    </source>
</evidence>
<dbReference type="Pfam" id="PF00892">
    <property type="entry name" value="EamA"/>
    <property type="match status" value="2"/>
</dbReference>
<evidence type="ECO:0000256" key="4">
    <source>
        <dbReference type="ARBA" id="ARBA00022989"/>
    </source>
</evidence>
<feature type="domain" description="EamA" evidence="7">
    <location>
        <begin position="163"/>
        <end position="298"/>
    </location>
</feature>
<organism evidence="8 9">
    <name type="scientific">Cupriavidus malaysiensis</name>
    <dbReference type="NCBI Taxonomy" id="367825"/>
    <lineage>
        <taxon>Bacteria</taxon>
        <taxon>Pseudomonadati</taxon>
        <taxon>Pseudomonadota</taxon>
        <taxon>Betaproteobacteria</taxon>
        <taxon>Burkholderiales</taxon>
        <taxon>Burkholderiaceae</taxon>
        <taxon>Cupriavidus</taxon>
    </lineage>
</organism>
<evidence type="ECO:0000313" key="9">
    <source>
        <dbReference type="Proteomes" id="UP000177515"/>
    </source>
</evidence>
<protein>
    <submittedName>
        <fullName evidence="8">Multidrug transporter</fullName>
    </submittedName>
</protein>
<feature type="transmembrane region" description="Helical" evidence="6">
    <location>
        <begin position="161"/>
        <end position="181"/>
    </location>
</feature>
<keyword evidence="4 6" id="KW-1133">Transmembrane helix</keyword>
<dbReference type="PANTHER" id="PTHR42920">
    <property type="entry name" value="OS03G0707200 PROTEIN-RELATED"/>
    <property type="match status" value="1"/>
</dbReference>
<feature type="transmembrane region" description="Helical" evidence="6">
    <location>
        <begin position="257"/>
        <end position="277"/>
    </location>
</feature>
<feature type="transmembrane region" description="Helical" evidence="6">
    <location>
        <begin position="283"/>
        <end position="299"/>
    </location>
</feature>
<sequence length="302" mass="32768">MGLDSRHTPPSRWGTLFLLTFPPLSWAGNAIVGRLAAGHVPPITLNFIRWVIAGAILACFAGRSLLAHRGALQRHAVMLWVLGALSIASYNALQYLALKTSTPINVTLIGASTPLFLLVLGATVFKEPVKPWHVAGALLCLIGVGFVLLRGEPARLAQLDFVAGDLFMLAATIAWSGYTWLLRKHRPDLPLPAFMLAQILTGLVVSVPFVGWELGVAQESIRWSWRVAAILAYVGTVPSLLAYFSWDRAIARAGAQLPVFFITLTPVFAALLSTLLLSEWPHWYHGVGLVAIGMGILLAQKR</sequence>
<dbReference type="Proteomes" id="UP000177515">
    <property type="component" value="Chromosome 2"/>
</dbReference>
<keyword evidence="3 6" id="KW-0812">Transmembrane</keyword>
<evidence type="ECO:0000256" key="6">
    <source>
        <dbReference type="SAM" id="Phobius"/>
    </source>
</evidence>
<evidence type="ECO:0000313" key="8">
    <source>
        <dbReference type="EMBL" id="AOZ10736.1"/>
    </source>
</evidence>
<dbReference type="InterPro" id="IPR051258">
    <property type="entry name" value="Diverse_Substrate_Transporter"/>
</dbReference>
<evidence type="ECO:0000256" key="3">
    <source>
        <dbReference type="ARBA" id="ARBA00022692"/>
    </source>
</evidence>
<keyword evidence="9" id="KW-1185">Reference proteome</keyword>
<feature type="domain" description="EamA" evidence="7">
    <location>
        <begin position="17"/>
        <end position="148"/>
    </location>
</feature>
<reference evidence="8 9" key="1">
    <citation type="submission" date="2016-10" db="EMBL/GenBank/DDBJ databases">
        <title>Complete genome sequences of three Cupriavidus strains isolated from various Malaysian environments.</title>
        <authorList>
            <person name="Abdullah A.A.-A."/>
            <person name="Shafie N.A.H."/>
            <person name="Lau N.S."/>
        </authorList>
    </citation>
    <scope>NUCLEOTIDE SEQUENCE [LARGE SCALE GENOMIC DNA]</scope>
    <source>
        <strain evidence="8 9">USMAA1020</strain>
    </source>
</reference>
<feature type="transmembrane region" description="Helical" evidence="6">
    <location>
        <begin position="78"/>
        <end position="98"/>
    </location>
</feature>
<comment type="subcellular location">
    <subcellularLocation>
        <location evidence="1">Cell membrane</location>
        <topology evidence="1">Multi-pass membrane protein</topology>
    </subcellularLocation>
</comment>
<dbReference type="EMBL" id="CP017755">
    <property type="protein sequence ID" value="AOZ10736.1"/>
    <property type="molecule type" value="Genomic_DNA"/>
</dbReference>
<dbReference type="InterPro" id="IPR037185">
    <property type="entry name" value="EmrE-like"/>
</dbReference>
<gene>
    <name evidence="8" type="ORF">BKK80_23590</name>
</gene>
<dbReference type="SUPFAM" id="SSF103481">
    <property type="entry name" value="Multidrug resistance efflux transporter EmrE"/>
    <property type="match status" value="2"/>
</dbReference>
<feature type="transmembrane region" description="Helical" evidence="6">
    <location>
        <begin position="104"/>
        <end position="125"/>
    </location>
</feature>
<proteinExistence type="predicted"/>
<feature type="transmembrane region" description="Helical" evidence="6">
    <location>
        <begin position="193"/>
        <end position="211"/>
    </location>
</feature>
<dbReference type="InterPro" id="IPR000620">
    <property type="entry name" value="EamA_dom"/>
</dbReference>
<evidence type="ECO:0000256" key="2">
    <source>
        <dbReference type="ARBA" id="ARBA00022475"/>
    </source>
</evidence>
<dbReference type="PANTHER" id="PTHR42920:SF11">
    <property type="entry name" value="INNER MEMBRANE PROTEIN YTFF"/>
    <property type="match status" value="1"/>
</dbReference>
<feature type="transmembrane region" description="Helical" evidence="6">
    <location>
        <begin position="47"/>
        <end position="66"/>
    </location>
</feature>
<name>A0ABM6FFN6_9BURK</name>